<dbReference type="GO" id="GO:0051301">
    <property type="term" value="P:cell division"/>
    <property type="evidence" value="ECO:0007669"/>
    <property type="project" value="UniProtKB-KW"/>
</dbReference>
<reference evidence="9" key="1">
    <citation type="journal article" date="2020" name="Stud. Mycol.">
        <title>101 Dothideomycetes genomes: a test case for predicting lifestyles and emergence of pathogens.</title>
        <authorList>
            <person name="Haridas S."/>
            <person name="Albert R."/>
            <person name="Binder M."/>
            <person name="Bloem J."/>
            <person name="Labutti K."/>
            <person name="Salamov A."/>
            <person name="Andreopoulos B."/>
            <person name="Baker S."/>
            <person name="Barry K."/>
            <person name="Bills G."/>
            <person name="Bluhm B."/>
            <person name="Cannon C."/>
            <person name="Castanera R."/>
            <person name="Culley D."/>
            <person name="Daum C."/>
            <person name="Ezra D."/>
            <person name="Gonzalez J."/>
            <person name="Henrissat B."/>
            <person name="Kuo A."/>
            <person name="Liang C."/>
            <person name="Lipzen A."/>
            <person name="Lutzoni F."/>
            <person name="Magnuson J."/>
            <person name="Mondo S."/>
            <person name="Nolan M."/>
            <person name="Ohm R."/>
            <person name="Pangilinan J."/>
            <person name="Park H.-J."/>
            <person name="Ramirez L."/>
            <person name="Alfaro M."/>
            <person name="Sun H."/>
            <person name="Tritt A."/>
            <person name="Yoshinaga Y."/>
            <person name="Zwiers L.-H."/>
            <person name="Turgeon B."/>
            <person name="Goodwin S."/>
            <person name="Spatafora J."/>
            <person name="Crous P."/>
            <person name="Grigoriev I."/>
        </authorList>
    </citation>
    <scope>NUCLEOTIDE SEQUENCE</scope>
    <source>
        <strain evidence="9">CBS 269.34</strain>
    </source>
</reference>
<evidence type="ECO:0000313" key="9">
    <source>
        <dbReference type="EMBL" id="KAF2488915.1"/>
    </source>
</evidence>
<dbReference type="OrthoDB" id="2504561at2759"/>
<dbReference type="EMBL" id="MU004200">
    <property type="protein sequence ID" value="KAF2488915.1"/>
    <property type="molecule type" value="Genomic_DNA"/>
</dbReference>
<keyword evidence="5" id="KW-0833">Ubl conjugation pathway</keyword>
<sequence>MSRYLTPHKISLLVLASLYCEAVVPTSATIPVLSFIISHIIPPAPSNYRQRDSSTSPDAVSSISIFDNVTLAHASSVPGRTLLDLFLKKLWEINSFDALHTFFDELTGILSPSRDDAERDLLAHVFLSRTSPLGTFVRRAQLEFTRLQFHDAVQLWSAFLKYKTVSPQWTKRITRIAGSGIDVNVTDLGLRPEDGLFQAAYGHLDDLSGPEEMVSVDDIERILEFQVDRIQRLGCRLPDDMRSQLHGMIGPAGTVLRSSHLVKFFDAWRAGDYTTAFDNLHRYYDYAMQTRDKIHYQYALLHMAILHAEFGCLSEAVAAINETISTARENQDMSCLNFSLSWLNHMSKAYPKQMKKAGYMGLIGSERDGLAFLKQKAKETKMYNLLSSTLLNEAKLGLSNGESIPRAIEHIYQASHLNIRENIVANYGGQMLMQSALFTRLGMAHLSNVYCELLLHCYHVNCPMEETIRALCRCAYTVSQSGRYDEGIAMLESIAPEAHRTLKFHQLIFNYTGLIKLKRAIRRTQLLASSHLLSQLSSSGAQDLELSFLLSLARIDFLTLSGRFSNAFDVIEDAAASLKEEGADIYQRVTILLAKATLFAKAGKPEKGFSVALRAASTSSRARLMPSLWEAVGRIAHILNGMGECRAASRLLSSVLPQALESSDLSLCADLYSIQADAYMGLAGLEDGNTSAGLRQRATNVNKADLYIDRARECAKRIEDISIECEMLAKKALIAKLRGDEKLAGEWAENYLQTYNAAHERSGVGERE</sequence>
<evidence type="ECO:0000256" key="2">
    <source>
        <dbReference type="ARBA" id="ARBA00016066"/>
    </source>
</evidence>
<feature type="chain" id="PRO_5025666682" description="Anaphase-promoting complex subunit 5" evidence="7">
    <location>
        <begin position="23"/>
        <end position="768"/>
    </location>
</feature>
<evidence type="ECO:0000256" key="7">
    <source>
        <dbReference type="SAM" id="SignalP"/>
    </source>
</evidence>
<evidence type="ECO:0000256" key="3">
    <source>
        <dbReference type="ARBA" id="ARBA00022618"/>
    </source>
</evidence>
<keyword evidence="4" id="KW-0498">Mitosis</keyword>
<dbReference type="AlphaFoldDB" id="A0A6A6Q9C9"/>
<dbReference type="PANTHER" id="PTHR12830:SF9">
    <property type="entry name" value="ANAPHASE-PROMOTING COMPLEX SUBUNIT 5"/>
    <property type="match status" value="1"/>
</dbReference>
<evidence type="ECO:0000256" key="4">
    <source>
        <dbReference type="ARBA" id="ARBA00022776"/>
    </source>
</evidence>
<dbReference type="InterPro" id="IPR026000">
    <property type="entry name" value="Apc5_dom"/>
</dbReference>
<dbReference type="GO" id="GO:0031145">
    <property type="term" value="P:anaphase-promoting complex-dependent catabolic process"/>
    <property type="evidence" value="ECO:0007669"/>
    <property type="project" value="TreeGrafter"/>
</dbReference>
<evidence type="ECO:0000256" key="5">
    <source>
        <dbReference type="ARBA" id="ARBA00022786"/>
    </source>
</evidence>
<dbReference type="PANTHER" id="PTHR12830">
    <property type="entry name" value="ANAPHASE-PROMOTING COMPLEX SUBUNIT 5"/>
    <property type="match status" value="1"/>
</dbReference>
<keyword evidence="6" id="KW-0131">Cell cycle</keyword>
<keyword evidence="3" id="KW-0132">Cell division</keyword>
<dbReference type="InterPro" id="IPR037679">
    <property type="entry name" value="Apc5"/>
</dbReference>
<protein>
    <recommendedName>
        <fullName evidence="2">Anaphase-promoting complex subunit 5</fullName>
    </recommendedName>
</protein>
<dbReference type="GO" id="GO:0005680">
    <property type="term" value="C:anaphase-promoting complex"/>
    <property type="evidence" value="ECO:0007669"/>
    <property type="project" value="InterPro"/>
</dbReference>
<dbReference type="Pfam" id="PF12862">
    <property type="entry name" value="ANAPC5"/>
    <property type="match status" value="1"/>
</dbReference>
<dbReference type="Proteomes" id="UP000799750">
    <property type="component" value="Unassembled WGS sequence"/>
</dbReference>
<proteinExistence type="inferred from homology"/>
<accession>A0A6A6Q9C9</accession>
<feature type="signal peptide" evidence="7">
    <location>
        <begin position="1"/>
        <end position="22"/>
    </location>
</feature>
<evidence type="ECO:0000256" key="6">
    <source>
        <dbReference type="ARBA" id="ARBA00023306"/>
    </source>
</evidence>
<evidence type="ECO:0000259" key="8">
    <source>
        <dbReference type="Pfam" id="PF12862"/>
    </source>
</evidence>
<comment type="similarity">
    <text evidence="1">Belongs to the APC5 family.</text>
</comment>
<keyword evidence="10" id="KW-1185">Reference proteome</keyword>
<keyword evidence="7" id="KW-0732">Signal</keyword>
<feature type="domain" description="Anaphase-promoting complex subunit 5" evidence="8">
    <location>
        <begin position="260"/>
        <end position="349"/>
    </location>
</feature>
<organism evidence="9 10">
    <name type="scientific">Lophium mytilinum</name>
    <dbReference type="NCBI Taxonomy" id="390894"/>
    <lineage>
        <taxon>Eukaryota</taxon>
        <taxon>Fungi</taxon>
        <taxon>Dikarya</taxon>
        <taxon>Ascomycota</taxon>
        <taxon>Pezizomycotina</taxon>
        <taxon>Dothideomycetes</taxon>
        <taxon>Pleosporomycetidae</taxon>
        <taxon>Mytilinidiales</taxon>
        <taxon>Mytilinidiaceae</taxon>
        <taxon>Lophium</taxon>
    </lineage>
</organism>
<name>A0A6A6Q9C9_9PEZI</name>
<gene>
    <name evidence="9" type="ORF">BU16DRAFT_531956</name>
</gene>
<evidence type="ECO:0000313" key="10">
    <source>
        <dbReference type="Proteomes" id="UP000799750"/>
    </source>
</evidence>
<dbReference type="GO" id="GO:0070979">
    <property type="term" value="P:protein K11-linked ubiquitination"/>
    <property type="evidence" value="ECO:0007669"/>
    <property type="project" value="TreeGrafter"/>
</dbReference>
<evidence type="ECO:0000256" key="1">
    <source>
        <dbReference type="ARBA" id="ARBA00007450"/>
    </source>
</evidence>
<dbReference type="GO" id="GO:0045842">
    <property type="term" value="P:positive regulation of mitotic metaphase/anaphase transition"/>
    <property type="evidence" value="ECO:0007669"/>
    <property type="project" value="TreeGrafter"/>
</dbReference>